<evidence type="ECO:0000256" key="1">
    <source>
        <dbReference type="ARBA" id="ARBA00022703"/>
    </source>
</evidence>
<evidence type="ECO:0000313" key="6">
    <source>
        <dbReference type="Proteomes" id="UP001159427"/>
    </source>
</evidence>
<feature type="domain" description="DED" evidence="4">
    <location>
        <begin position="91"/>
        <end position="170"/>
    </location>
</feature>
<feature type="domain" description="DED" evidence="4">
    <location>
        <begin position="5"/>
        <end position="84"/>
    </location>
</feature>
<feature type="region of interest" description="Disordered" evidence="3">
    <location>
        <begin position="347"/>
        <end position="374"/>
    </location>
</feature>
<feature type="compositionally biased region" description="Polar residues" evidence="3">
    <location>
        <begin position="352"/>
        <end position="374"/>
    </location>
</feature>
<dbReference type="InterPro" id="IPR001875">
    <property type="entry name" value="DED_dom"/>
</dbReference>
<proteinExistence type="predicted"/>
<comment type="caution">
    <text evidence="5">The sequence shown here is derived from an EMBL/GenBank/DDBJ whole genome shotgun (WGS) entry which is preliminary data.</text>
</comment>
<dbReference type="PANTHER" id="PTHR48169">
    <property type="entry name" value="DED DOMAIN-CONTAINING PROTEIN"/>
    <property type="match status" value="1"/>
</dbReference>
<evidence type="ECO:0000313" key="5">
    <source>
        <dbReference type="EMBL" id="CAH3035038.1"/>
    </source>
</evidence>
<gene>
    <name evidence="5" type="ORF">PEVE_00039490</name>
</gene>
<dbReference type="InterPro" id="IPR049341">
    <property type="entry name" value="TRADD-like_N"/>
</dbReference>
<protein>
    <recommendedName>
        <fullName evidence="4">DED domain-containing protein</fullName>
    </recommendedName>
</protein>
<dbReference type="PROSITE" id="PS50168">
    <property type="entry name" value="DED"/>
    <property type="match status" value="2"/>
</dbReference>
<dbReference type="EMBL" id="CALNXI010000698">
    <property type="protein sequence ID" value="CAH3035038.1"/>
    <property type="molecule type" value="Genomic_DNA"/>
</dbReference>
<name>A0ABN8MX54_9CNID</name>
<dbReference type="SUPFAM" id="SSF47986">
    <property type="entry name" value="DEATH domain"/>
    <property type="match status" value="2"/>
</dbReference>
<sequence>MSVVKYNSLIFEIREKLDELNVARKLHFMCRGKVAPRSEENMQDASSLITELEEKEFLGPDNLDLLKDLLKDVKEWALLEEVEKFESKRKEYGVLLKQIIRALDELNDLERLVLICEGKIPQDRQGNIHDVRSLFEELEKNNCLGINRLDILKEILTQTEKSDLLMAVKEFDKQRTREDKFERRKAQAAAIVSAATGVLTIKTVFKGVAGGIVIFSAFELLRRGSTYDQLVTAINNCVLPASAKLIQMAEGSVNLKVQVENRLALDSLWRMYKNGTLKARLEALLVTDEMRELAGGEGVEVIVTIDEREYAKARDELITEARGNVFMYQEKYDYILDYLEQAREETKDVDTHSVTTDPASDSGISGSKNTSSEVGTEDTSAFSFFLDPISNLCLKDLSKQVRAELACRLQVDPTAQQRFYQAFGLNPEKLSPSMLKNIAEFFPYTQVKVLEEVFQKLQLSDLAEMLEKVKSRSLRPSLPLKEMKKLLNVSGRPSKVYNKAEVLIIEYSDRNSVADGYRNVERIGCFFKALNSQNQITKLTVNVAAQTENELIALRTEVTTEDQLDSMAKGDEEALKEYLESNESGYNEFPHRILRRRAFNLHLTEDDRTALRVGDFQSAAKNLLEKVIENRERKKLKIEKIVEEIQQKEGEMERHHQGEREKFQMAVSTVMDKWIRQAKDEG</sequence>
<dbReference type="SMART" id="SM00031">
    <property type="entry name" value="DED"/>
    <property type="match status" value="2"/>
</dbReference>
<dbReference type="Proteomes" id="UP001159427">
    <property type="component" value="Unassembled WGS sequence"/>
</dbReference>
<evidence type="ECO:0000256" key="2">
    <source>
        <dbReference type="SAM" id="Coils"/>
    </source>
</evidence>
<evidence type="ECO:0000256" key="3">
    <source>
        <dbReference type="SAM" id="MobiDB-lite"/>
    </source>
</evidence>
<dbReference type="InterPro" id="IPR011029">
    <property type="entry name" value="DEATH-like_dom_sf"/>
</dbReference>
<keyword evidence="2" id="KW-0175">Coiled coil</keyword>
<dbReference type="Pfam" id="PF01335">
    <property type="entry name" value="DED"/>
    <property type="match status" value="2"/>
</dbReference>
<feature type="coiled-coil region" evidence="2">
    <location>
        <begin position="624"/>
        <end position="651"/>
    </location>
</feature>
<reference evidence="5 6" key="1">
    <citation type="submission" date="2022-05" db="EMBL/GenBank/DDBJ databases">
        <authorList>
            <consortium name="Genoscope - CEA"/>
            <person name="William W."/>
        </authorList>
    </citation>
    <scope>NUCLEOTIDE SEQUENCE [LARGE SCALE GENOMIC DNA]</scope>
</reference>
<dbReference type="Pfam" id="PF20694">
    <property type="entry name" value="TRADD-like_N"/>
    <property type="match status" value="1"/>
</dbReference>
<keyword evidence="1" id="KW-0053">Apoptosis</keyword>
<evidence type="ECO:0000259" key="4">
    <source>
        <dbReference type="PROSITE" id="PS50168"/>
    </source>
</evidence>
<accession>A0ABN8MX54</accession>
<organism evidence="5 6">
    <name type="scientific">Porites evermanni</name>
    <dbReference type="NCBI Taxonomy" id="104178"/>
    <lineage>
        <taxon>Eukaryota</taxon>
        <taxon>Metazoa</taxon>
        <taxon>Cnidaria</taxon>
        <taxon>Anthozoa</taxon>
        <taxon>Hexacorallia</taxon>
        <taxon>Scleractinia</taxon>
        <taxon>Fungiina</taxon>
        <taxon>Poritidae</taxon>
        <taxon>Porites</taxon>
    </lineage>
</organism>
<dbReference type="PANTHER" id="PTHR48169:SF7">
    <property type="entry name" value="CASPASE 10"/>
    <property type="match status" value="1"/>
</dbReference>
<dbReference type="Gene3D" id="1.10.533.10">
    <property type="entry name" value="Death Domain, Fas"/>
    <property type="match status" value="2"/>
</dbReference>
<keyword evidence="6" id="KW-1185">Reference proteome</keyword>